<dbReference type="InParanoid" id="A0A165FYG9"/>
<gene>
    <name evidence="3" type="ORF">EXIGLDRAFT_139472</name>
</gene>
<keyword evidence="4" id="KW-1185">Reference proteome</keyword>
<organism evidence="3 4">
    <name type="scientific">Exidia glandulosa HHB12029</name>
    <dbReference type="NCBI Taxonomy" id="1314781"/>
    <lineage>
        <taxon>Eukaryota</taxon>
        <taxon>Fungi</taxon>
        <taxon>Dikarya</taxon>
        <taxon>Basidiomycota</taxon>
        <taxon>Agaricomycotina</taxon>
        <taxon>Agaricomycetes</taxon>
        <taxon>Auriculariales</taxon>
        <taxon>Exidiaceae</taxon>
        <taxon>Exidia</taxon>
    </lineage>
</organism>
<dbReference type="Pfam" id="PF20151">
    <property type="entry name" value="DUF6533"/>
    <property type="match status" value="1"/>
</dbReference>
<feature type="transmembrane region" description="Helical" evidence="1">
    <location>
        <begin position="57"/>
        <end position="78"/>
    </location>
</feature>
<reference evidence="3 4" key="1">
    <citation type="journal article" date="2016" name="Mol. Biol. Evol.">
        <title>Comparative Genomics of Early-Diverging Mushroom-Forming Fungi Provides Insights into the Origins of Lignocellulose Decay Capabilities.</title>
        <authorList>
            <person name="Nagy L.G."/>
            <person name="Riley R."/>
            <person name="Tritt A."/>
            <person name="Adam C."/>
            <person name="Daum C."/>
            <person name="Floudas D."/>
            <person name="Sun H."/>
            <person name="Yadav J.S."/>
            <person name="Pangilinan J."/>
            <person name="Larsson K.H."/>
            <person name="Matsuura K."/>
            <person name="Barry K."/>
            <person name="Labutti K."/>
            <person name="Kuo R."/>
            <person name="Ohm R.A."/>
            <person name="Bhattacharya S.S."/>
            <person name="Shirouzu T."/>
            <person name="Yoshinaga Y."/>
            <person name="Martin F.M."/>
            <person name="Grigoriev I.V."/>
            <person name="Hibbett D.S."/>
        </authorList>
    </citation>
    <scope>NUCLEOTIDE SEQUENCE [LARGE SCALE GENOMIC DNA]</scope>
    <source>
        <strain evidence="3 4">HHB12029</strain>
    </source>
</reference>
<accession>A0A165FYG9</accession>
<sequence>MTSASGSVDPELAQVFPLVVQIYTTARYLRLVSVVWLAWDTILTLPTEIRCIWGHKFWTVPVLLYLIVRYLPLFAQIFSTYAFFNPTSLAICTAWFEVGAWSECITVLCTHAILIYRLHALYANRRILYSMVAWAVINGAAAIAVDAWTQSRTHRTNQFFPGVALYGCGAAADSPHPDYFYVGWLPVLLTEAYLFALSAWKLRERLHRAQFRRSGGSLSDVLLADSFKYYLVVVAVELFQVIVWATLDWEQYTDPFTAAVLPIAGTRLILNLRDVAKRGVDSDDTVHDTTTSDGAGITSFEFAVRRKRGNDGHDTERGTTFYSNVVQ</sequence>
<feature type="transmembrane region" description="Helical" evidence="1">
    <location>
        <begin position="179"/>
        <end position="200"/>
    </location>
</feature>
<dbReference type="OrthoDB" id="2638860at2759"/>
<keyword evidence="1" id="KW-1133">Transmembrane helix</keyword>
<evidence type="ECO:0000313" key="4">
    <source>
        <dbReference type="Proteomes" id="UP000077266"/>
    </source>
</evidence>
<dbReference type="AlphaFoldDB" id="A0A165FYG9"/>
<dbReference type="EMBL" id="KV426066">
    <property type="protein sequence ID" value="KZV89716.1"/>
    <property type="molecule type" value="Genomic_DNA"/>
</dbReference>
<name>A0A165FYG9_EXIGL</name>
<feature type="transmembrane region" description="Helical" evidence="1">
    <location>
        <begin position="98"/>
        <end position="116"/>
    </location>
</feature>
<evidence type="ECO:0000313" key="3">
    <source>
        <dbReference type="EMBL" id="KZV89716.1"/>
    </source>
</evidence>
<dbReference type="Proteomes" id="UP000077266">
    <property type="component" value="Unassembled WGS sequence"/>
</dbReference>
<feature type="domain" description="DUF6533" evidence="2">
    <location>
        <begin position="28"/>
        <end position="74"/>
    </location>
</feature>
<feature type="transmembrane region" description="Helical" evidence="1">
    <location>
        <begin position="128"/>
        <end position="148"/>
    </location>
</feature>
<evidence type="ECO:0000259" key="2">
    <source>
        <dbReference type="Pfam" id="PF20151"/>
    </source>
</evidence>
<keyword evidence="1" id="KW-0812">Transmembrane</keyword>
<protein>
    <recommendedName>
        <fullName evidence="2">DUF6533 domain-containing protein</fullName>
    </recommendedName>
</protein>
<evidence type="ECO:0000256" key="1">
    <source>
        <dbReference type="SAM" id="Phobius"/>
    </source>
</evidence>
<keyword evidence="1" id="KW-0472">Membrane</keyword>
<dbReference type="InterPro" id="IPR045340">
    <property type="entry name" value="DUF6533"/>
</dbReference>
<proteinExistence type="predicted"/>